<protein>
    <submittedName>
        <fullName evidence="3">GIY-YIG nuclease family protein</fullName>
    </submittedName>
</protein>
<dbReference type="EMBL" id="JADEXQ010000018">
    <property type="protein sequence ID" value="MBE9029601.1"/>
    <property type="molecule type" value="Genomic_DNA"/>
</dbReference>
<dbReference type="PANTHER" id="PTHR34477">
    <property type="entry name" value="UPF0213 PROTEIN YHBQ"/>
    <property type="match status" value="1"/>
</dbReference>
<dbReference type="InterPro" id="IPR050190">
    <property type="entry name" value="UPF0213_domain"/>
</dbReference>
<comment type="similarity">
    <text evidence="1">Belongs to the UPF0213 family.</text>
</comment>
<feature type="domain" description="GIY-YIG" evidence="2">
    <location>
        <begin position="5"/>
        <end position="83"/>
    </location>
</feature>
<dbReference type="Pfam" id="PF01541">
    <property type="entry name" value="GIY-YIG"/>
    <property type="match status" value="1"/>
</dbReference>
<dbReference type="PROSITE" id="PS50164">
    <property type="entry name" value="GIY_YIG"/>
    <property type="match status" value="1"/>
</dbReference>
<dbReference type="Proteomes" id="UP000625316">
    <property type="component" value="Unassembled WGS sequence"/>
</dbReference>
<proteinExistence type="inferred from homology"/>
<dbReference type="InterPro" id="IPR000305">
    <property type="entry name" value="GIY-YIG_endonuc"/>
</dbReference>
<dbReference type="AlphaFoldDB" id="A0A928VJ85"/>
<dbReference type="Gene3D" id="3.40.1440.10">
    <property type="entry name" value="GIY-YIG endonuclease"/>
    <property type="match status" value="1"/>
</dbReference>
<comment type="caution">
    <text evidence="3">The sequence shown here is derived from an EMBL/GenBank/DDBJ whole genome shotgun (WGS) entry which is preliminary data.</text>
</comment>
<dbReference type="PANTHER" id="PTHR34477:SF1">
    <property type="entry name" value="UPF0213 PROTEIN YHBQ"/>
    <property type="match status" value="1"/>
</dbReference>
<evidence type="ECO:0000256" key="1">
    <source>
        <dbReference type="ARBA" id="ARBA00007435"/>
    </source>
</evidence>
<name>A0A928VJ85_9CYAN</name>
<sequence length="98" mass="11053">MKSPAPWFLYIIRCADNSLYTGITIDLDRRFAEHQAQGKKCAKYLRGKAPLELVFTTPAGANKSEASKLERQIKRRSKQTKERLIQGTTTLATLGLLE</sequence>
<reference evidence="3" key="1">
    <citation type="submission" date="2020-10" db="EMBL/GenBank/DDBJ databases">
        <authorList>
            <person name="Castelo-Branco R."/>
            <person name="Eusebio N."/>
            <person name="Adriana R."/>
            <person name="Vieira A."/>
            <person name="Brugerolle De Fraissinette N."/>
            <person name="Rezende De Castro R."/>
            <person name="Schneider M.P."/>
            <person name="Vasconcelos V."/>
            <person name="Leao P.N."/>
        </authorList>
    </citation>
    <scope>NUCLEOTIDE SEQUENCE</scope>
    <source>
        <strain evidence="3">LEGE 11480</strain>
    </source>
</reference>
<evidence type="ECO:0000313" key="3">
    <source>
        <dbReference type="EMBL" id="MBE9029601.1"/>
    </source>
</evidence>
<dbReference type="RefSeq" id="WP_264324417.1">
    <property type="nucleotide sequence ID" value="NZ_JADEXQ010000018.1"/>
</dbReference>
<evidence type="ECO:0000313" key="4">
    <source>
        <dbReference type="Proteomes" id="UP000625316"/>
    </source>
</evidence>
<dbReference type="InterPro" id="IPR035901">
    <property type="entry name" value="GIY-YIG_endonuc_sf"/>
</dbReference>
<dbReference type="SUPFAM" id="SSF82771">
    <property type="entry name" value="GIY-YIG endonuclease"/>
    <property type="match status" value="1"/>
</dbReference>
<dbReference type="CDD" id="cd10456">
    <property type="entry name" value="GIY-YIG_UPF0213"/>
    <property type="match status" value="1"/>
</dbReference>
<keyword evidence="4" id="KW-1185">Reference proteome</keyword>
<organism evidence="3 4">
    <name type="scientific">Romeriopsis navalis LEGE 11480</name>
    <dbReference type="NCBI Taxonomy" id="2777977"/>
    <lineage>
        <taxon>Bacteria</taxon>
        <taxon>Bacillati</taxon>
        <taxon>Cyanobacteriota</taxon>
        <taxon>Cyanophyceae</taxon>
        <taxon>Leptolyngbyales</taxon>
        <taxon>Leptolyngbyaceae</taxon>
        <taxon>Romeriopsis</taxon>
        <taxon>Romeriopsis navalis</taxon>
    </lineage>
</organism>
<accession>A0A928VJ85</accession>
<gene>
    <name evidence="3" type="ORF">IQ266_07645</name>
</gene>
<evidence type="ECO:0000259" key="2">
    <source>
        <dbReference type="PROSITE" id="PS50164"/>
    </source>
</evidence>